<evidence type="ECO:0000256" key="1">
    <source>
        <dbReference type="SAM" id="MobiDB-lite"/>
    </source>
</evidence>
<comment type="caution">
    <text evidence="2">The sequence shown here is derived from an EMBL/GenBank/DDBJ whole genome shotgun (WGS) entry which is preliminary data.</text>
</comment>
<keyword evidence="3" id="KW-1185">Reference proteome</keyword>
<evidence type="ECO:0000313" key="2">
    <source>
        <dbReference type="EMBL" id="GBP21874.1"/>
    </source>
</evidence>
<sequence length="103" mass="11726">MSYEKEECRLEALLQDVLSDEESPQASSDSETESDVETESLASDRNTDREEDLSDRESIAMKLIEPCLRDRRTQLKLPKLMTERLSEILKIDEFGPAGPLHKG</sequence>
<dbReference type="OrthoDB" id="8191541at2759"/>
<protein>
    <submittedName>
        <fullName evidence="2">Uncharacterized protein</fullName>
    </submittedName>
</protein>
<evidence type="ECO:0000313" key="3">
    <source>
        <dbReference type="Proteomes" id="UP000299102"/>
    </source>
</evidence>
<reference evidence="2 3" key="1">
    <citation type="journal article" date="2019" name="Commun. Biol.">
        <title>The bagworm genome reveals a unique fibroin gene that provides high tensile strength.</title>
        <authorList>
            <person name="Kono N."/>
            <person name="Nakamura H."/>
            <person name="Ohtoshi R."/>
            <person name="Tomita M."/>
            <person name="Numata K."/>
            <person name="Arakawa K."/>
        </authorList>
    </citation>
    <scope>NUCLEOTIDE SEQUENCE [LARGE SCALE GENOMIC DNA]</scope>
</reference>
<dbReference type="Proteomes" id="UP000299102">
    <property type="component" value="Unassembled WGS sequence"/>
</dbReference>
<proteinExistence type="predicted"/>
<gene>
    <name evidence="2" type="ORF">EVAR_6846_1</name>
</gene>
<feature type="region of interest" description="Disordered" evidence="1">
    <location>
        <begin position="16"/>
        <end position="58"/>
    </location>
</feature>
<name>A0A4C1U7F3_EUMVA</name>
<dbReference type="AlphaFoldDB" id="A0A4C1U7F3"/>
<organism evidence="2 3">
    <name type="scientific">Eumeta variegata</name>
    <name type="common">Bagworm moth</name>
    <name type="synonym">Eumeta japonica</name>
    <dbReference type="NCBI Taxonomy" id="151549"/>
    <lineage>
        <taxon>Eukaryota</taxon>
        <taxon>Metazoa</taxon>
        <taxon>Ecdysozoa</taxon>
        <taxon>Arthropoda</taxon>
        <taxon>Hexapoda</taxon>
        <taxon>Insecta</taxon>
        <taxon>Pterygota</taxon>
        <taxon>Neoptera</taxon>
        <taxon>Endopterygota</taxon>
        <taxon>Lepidoptera</taxon>
        <taxon>Glossata</taxon>
        <taxon>Ditrysia</taxon>
        <taxon>Tineoidea</taxon>
        <taxon>Psychidae</taxon>
        <taxon>Oiketicinae</taxon>
        <taxon>Eumeta</taxon>
    </lineage>
</organism>
<accession>A0A4C1U7F3</accession>
<dbReference type="EMBL" id="BGZK01000133">
    <property type="protein sequence ID" value="GBP21874.1"/>
    <property type="molecule type" value="Genomic_DNA"/>
</dbReference>